<dbReference type="InterPro" id="IPR051043">
    <property type="entry name" value="Sulfatase_Mod_Factor_Kinase"/>
</dbReference>
<dbReference type="Gene3D" id="2.60.40.10">
    <property type="entry name" value="Immunoglobulins"/>
    <property type="match status" value="1"/>
</dbReference>
<name>A0ABY7VJC6_9GAMM</name>
<dbReference type="SUPFAM" id="SSF49265">
    <property type="entry name" value="Fibronectin type III"/>
    <property type="match status" value="1"/>
</dbReference>
<feature type="chain" id="PRO_5046801487" evidence="1">
    <location>
        <begin position="23"/>
        <end position="529"/>
    </location>
</feature>
<dbReference type="InterPro" id="IPR003961">
    <property type="entry name" value="FN3_dom"/>
</dbReference>
<dbReference type="InterPro" id="IPR016187">
    <property type="entry name" value="CTDL_fold"/>
</dbReference>
<reference evidence="3 4" key="1">
    <citation type="journal article" date="2022" name="Mar. Drugs">
        <title>Bioassay-Guided Fractionation Leads to the Detection of Cholic Acid Generated by the Rare Thalassomonas sp.</title>
        <authorList>
            <person name="Pheiffer F."/>
            <person name="Schneider Y.K."/>
            <person name="Hansen E.H."/>
            <person name="Andersen J.H."/>
            <person name="Isaksson J."/>
            <person name="Busche T."/>
            <person name="R C."/>
            <person name="Kalinowski J."/>
            <person name="Zyl L.V."/>
            <person name="Trindade M."/>
        </authorList>
    </citation>
    <scope>NUCLEOTIDE SEQUENCE [LARGE SCALE GENOMIC DNA]</scope>
    <source>
        <strain evidence="3 4">A5K-61T</strain>
    </source>
</reference>
<keyword evidence="1" id="KW-0732">Signal</keyword>
<feature type="signal peptide" evidence="1">
    <location>
        <begin position="1"/>
        <end position="22"/>
    </location>
</feature>
<dbReference type="InterPro" id="IPR013783">
    <property type="entry name" value="Ig-like_fold"/>
</dbReference>
<proteinExistence type="predicted"/>
<dbReference type="EMBL" id="CP059693">
    <property type="protein sequence ID" value="WDE13578.1"/>
    <property type="molecule type" value="Genomic_DNA"/>
</dbReference>
<dbReference type="InterPro" id="IPR042095">
    <property type="entry name" value="SUMF_sf"/>
</dbReference>
<evidence type="ECO:0000313" key="4">
    <source>
        <dbReference type="Proteomes" id="UP001215231"/>
    </source>
</evidence>
<dbReference type="SUPFAM" id="SSF56436">
    <property type="entry name" value="C-type lectin-like"/>
    <property type="match status" value="1"/>
</dbReference>
<evidence type="ECO:0000313" key="3">
    <source>
        <dbReference type="EMBL" id="WDE13578.1"/>
    </source>
</evidence>
<dbReference type="Proteomes" id="UP001215231">
    <property type="component" value="Chromosome"/>
</dbReference>
<protein>
    <submittedName>
        <fullName evidence="3">SUMF1/EgtB/PvdO family nonheme iron enzyme</fullName>
    </submittedName>
</protein>
<dbReference type="PANTHER" id="PTHR23150:SF19">
    <property type="entry name" value="FORMYLGLYCINE-GENERATING ENZYME"/>
    <property type="match status" value="1"/>
</dbReference>
<dbReference type="PANTHER" id="PTHR23150">
    <property type="entry name" value="SULFATASE MODIFYING FACTOR 1, 2"/>
    <property type="match status" value="1"/>
</dbReference>
<dbReference type="InterPro" id="IPR036116">
    <property type="entry name" value="FN3_sf"/>
</dbReference>
<evidence type="ECO:0000259" key="2">
    <source>
        <dbReference type="PROSITE" id="PS50853"/>
    </source>
</evidence>
<dbReference type="PROSITE" id="PS50853">
    <property type="entry name" value="FN3"/>
    <property type="match status" value="1"/>
</dbReference>
<dbReference type="Pfam" id="PF03781">
    <property type="entry name" value="FGE-sulfatase"/>
    <property type="match status" value="1"/>
</dbReference>
<keyword evidence="4" id="KW-1185">Reference proteome</keyword>
<organism evidence="3 4">
    <name type="scientific">Thalassomonas haliotis</name>
    <dbReference type="NCBI Taxonomy" id="485448"/>
    <lineage>
        <taxon>Bacteria</taxon>
        <taxon>Pseudomonadati</taxon>
        <taxon>Pseudomonadota</taxon>
        <taxon>Gammaproteobacteria</taxon>
        <taxon>Alteromonadales</taxon>
        <taxon>Colwelliaceae</taxon>
        <taxon>Thalassomonas</taxon>
    </lineage>
</organism>
<feature type="domain" description="Fibronectin type-III" evidence="2">
    <location>
        <begin position="305"/>
        <end position="398"/>
    </location>
</feature>
<evidence type="ECO:0000256" key="1">
    <source>
        <dbReference type="SAM" id="SignalP"/>
    </source>
</evidence>
<gene>
    <name evidence="3" type="ORF">H3N35_09160</name>
</gene>
<dbReference type="Gene3D" id="3.90.1580.10">
    <property type="entry name" value="paralog of FGE (formylglycine-generating enzyme)"/>
    <property type="match status" value="1"/>
</dbReference>
<accession>A0ABY7VJC6</accession>
<dbReference type="InterPro" id="IPR005532">
    <property type="entry name" value="SUMF_dom"/>
</dbReference>
<sequence length="529" mass="59210">MKPLSPKLFAPLLLLSCTAVNADSTPIEPVLVPLVNPADKIDIQMGKYEVTVAEFTRFIKATGYQVPKKCMLFSSTKWPSPEKPGNWDDAELISEPYRPVVCVGTQGAMAYAEWLAETTGKPYRLAELNEWRYGASEGKKSRFAFGEDYNQKQICDYENVEDYANVAGLKHDHQVRYDSSANCNDGAIYHTVVGMYRANKFGLHDMMGNVKELLQTCRKNHEKTPGDCAEYAVAGEAWHWQARGVYNPDWIAADFYGSIEGFRLVLDSKATVAISPATTAFVKGLAQAQQKAQKSHQRLKSLPVSPSGLTADLLQNSQVELNWLPVTGDNISYSIYRSYLDPKGKLSRKREKIAEGVKHSGFIDQLPGKGVASYTVFANSSVGESMASNEATAGVHKTFKLGERIQAEHYQAQRHIWVRDREQEQSIGFSDNNNHHPSGQKPFLPAWLKFNFSHDYSGQATLTMRLRSQENAQFEIWQGHHLVARLTGKKADAFSEISVTASLIASQQPLEIRAANQAWLIVDWFEFSR</sequence>
<dbReference type="RefSeq" id="WP_274053971.1">
    <property type="nucleotide sequence ID" value="NZ_CP059693.1"/>
</dbReference>